<comment type="caution">
    <text evidence="2">The sequence shown here is derived from an EMBL/GenBank/DDBJ whole genome shotgun (WGS) entry which is preliminary data.</text>
</comment>
<keyword evidence="3" id="KW-1185">Reference proteome</keyword>
<name>A0A815WAX3_ADIRI</name>
<gene>
    <name evidence="2" type="ORF">XAT740_LOCUS42190</name>
</gene>
<accession>A0A815WAX3</accession>
<feature type="compositionally biased region" description="Basic and acidic residues" evidence="1">
    <location>
        <begin position="157"/>
        <end position="168"/>
    </location>
</feature>
<organism evidence="2 3">
    <name type="scientific">Adineta ricciae</name>
    <name type="common">Rotifer</name>
    <dbReference type="NCBI Taxonomy" id="249248"/>
    <lineage>
        <taxon>Eukaryota</taxon>
        <taxon>Metazoa</taxon>
        <taxon>Spiralia</taxon>
        <taxon>Gnathifera</taxon>
        <taxon>Rotifera</taxon>
        <taxon>Eurotatoria</taxon>
        <taxon>Bdelloidea</taxon>
        <taxon>Adinetida</taxon>
        <taxon>Adinetidae</taxon>
        <taxon>Adineta</taxon>
    </lineage>
</organism>
<feature type="region of interest" description="Disordered" evidence="1">
    <location>
        <begin position="84"/>
        <end position="168"/>
    </location>
</feature>
<evidence type="ECO:0000313" key="3">
    <source>
        <dbReference type="Proteomes" id="UP000663828"/>
    </source>
</evidence>
<dbReference type="Proteomes" id="UP000663828">
    <property type="component" value="Unassembled WGS sequence"/>
</dbReference>
<dbReference type="AlphaFoldDB" id="A0A815WAX3"/>
<evidence type="ECO:0000313" key="2">
    <source>
        <dbReference type="EMBL" id="CAF1541160.1"/>
    </source>
</evidence>
<protein>
    <submittedName>
        <fullName evidence="2">Uncharacterized protein</fullName>
    </submittedName>
</protein>
<reference evidence="2" key="1">
    <citation type="submission" date="2021-02" db="EMBL/GenBank/DDBJ databases">
        <authorList>
            <person name="Nowell W R."/>
        </authorList>
    </citation>
    <scope>NUCLEOTIDE SEQUENCE</scope>
</reference>
<dbReference type="EMBL" id="CAJNOR010005031">
    <property type="protein sequence ID" value="CAF1541160.1"/>
    <property type="molecule type" value="Genomic_DNA"/>
</dbReference>
<feature type="compositionally biased region" description="Low complexity" evidence="1">
    <location>
        <begin position="138"/>
        <end position="152"/>
    </location>
</feature>
<evidence type="ECO:0000256" key="1">
    <source>
        <dbReference type="SAM" id="MobiDB-lite"/>
    </source>
</evidence>
<feature type="compositionally biased region" description="Polar residues" evidence="1">
    <location>
        <begin position="123"/>
        <end position="137"/>
    </location>
</feature>
<sequence length="168" mass="17878">MPPKRSRVKNFSDEASRTLKTASNKADYVGQTGDKIEYKAKQAKNAVADATSTTKKKVNRGAESIRADIGRKTGTTKAAAQDAIKKAKNATDRAKSAARSTRKATDNAYKGTKRAARKAADSMKNTANSLTSKTNEFAQKAAKPAGQAAENASHGLSDIKKSIEGLFK</sequence>
<feature type="compositionally biased region" description="Basic and acidic residues" evidence="1">
    <location>
        <begin position="84"/>
        <end position="95"/>
    </location>
</feature>
<proteinExistence type="predicted"/>